<reference evidence="3" key="1">
    <citation type="submission" date="2020-06" db="EMBL/GenBank/DDBJ databases">
        <authorList>
            <person name="Li T."/>
            <person name="Hu X."/>
            <person name="Zhang T."/>
            <person name="Song X."/>
            <person name="Zhang H."/>
            <person name="Dai N."/>
            <person name="Sheng W."/>
            <person name="Hou X."/>
            <person name="Wei L."/>
        </authorList>
    </citation>
    <scope>NUCLEOTIDE SEQUENCE</scope>
    <source>
        <strain evidence="3">G02</strain>
        <tissue evidence="3">Leaf</tissue>
    </source>
</reference>
<dbReference type="InterPro" id="IPR011990">
    <property type="entry name" value="TPR-like_helical_dom_sf"/>
</dbReference>
<dbReference type="PANTHER" id="PTHR47926">
    <property type="entry name" value="PENTATRICOPEPTIDE REPEAT-CONTAINING PROTEIN"/>
    <property type="match status" value="1"/>
</dbReference>
<organism evidence="3">
    <name type="scientific">Sesamum radiatum</name>
    <name type="common">Black benniseed</name>
    <dbReference type="NCBI Taxonomy" id="300843"/>
    <lineage>
        <taxon>Eukaryota</taxon>
        <taxon>Viridiplantae</taxon>
        <taxon>Streptophyta</taxon>
        <taxon>Embryophyta</taxon>
        <taxon>Tracheophyta</taxon>
        <taxon>Spermatophyta</taxon>
        <taxon>Magnoliopsida</taxon>
        <taxon>eudicotyledons</taxon>
        <taxon>Gunneridae</taxon>
        <taxon>Pentapetalae</taxon>
        <taxon>asterids</taxon>
        <taxon>lamiids</taxon>
        <taxon>Lamiales</taxon>
        <taxon>Pedaliaceae</taxon>
        <taxon>Sesamum</taxon>
    </lineage>
</organism>
<comment type="caution">
    <text evidence="3">The sequence shown here is derived from an EMBL/GenBank/DDBJ whole genome shotgun (WGS) entry which is preliminary data.</text>
</comment>
<evidence type="ECO:0000313" key="3">
    <source>
        <dbReference type="EMBL" id="KAL0308352.1"/>
    </source>
</evidence>
<gene>
    <name evidence="3" type="ORF">Sradi_5777500</name>
</gene>
<dbReference type="GO" id="GO:0009451">
    <property type="term" value="P:RNA modification"/>
    <property type="evidence" value="ECO:0007669"/>
    <property type="project" value="InterPro"/>
</dbReference>
<dbReference type="GO" id="GO:0003723">
    <property type="term" value="F:RNA binding"/>
    <property type="evidence" value="ECO:0007669"/>
    <property type="project" value="InterPro"/>
</dbReference>
<dbReference type="Pfam" id="PF01535">
    <property type="entry name" value="PPR"/>
    <property type="match status" value="2"/>
</dbReference>
<dbReference type="InterPro" id="IPR002885">
    <property type="entry name" value="PPR_rpt"/>
</dbReference>
<dbReference type="InterPro" id="IPR046960">
    <property type="entry name" value="PPR_At4g14850-like_plant"/>
</dbReference>
<dbReference type="AlphaFoldDB" id="A0AAW2KPB0"/>
<dbReference type="Gene3D" id="1.25.40.10">
    <property type="entry name" value="Tetratricopeptide repeat domain"/>
    <property type="match status" value="1"/>
</dbReference>
<sequence>MSTPSSCTQKAFIVPSIAKACALSQSQQVLGSQIHCNVIKNGFEEFTISNSLLSMYAKFWDTKSALKVFDEMSCRDTISWNSMINCYTQNGCFVEALKMFRICMHMVSCPSLR</sequence>
<keyword evidence="1" id="KW-0677">Repeat</keyword>
<dbReference type="PROSITE" id="PS51375">
    <property type="entry name" value="PPR"/>
    <property type="match status" value="1"/>
</dbReference>
<dbReference type="NCBIfam" id="TIGR00756">
    <property type="entry name" value="PPR"/>
    <property type="match status" value="1"/>
</dbReference>
<feature type="repeat" description="PPR" evidence="2">
    <location>
        <begin position="76"/>
        <end position="110"/>
    </location>
</feature>
<reference evidence="3" key="2">
    <citation type="journal article" date="2024" name="Plant">
        <title>Genomic evolution and insights into agronomic trait innovations of Sesamum species.</title>
        <authorList>
            <person name="Miao H."/>
            <person name="Wang L."/>
            <person name="Qu L."/>
            <person name="Liu H."/>
            <person name="Sun Y."/>
            <person name="Le M."/>
            <person name="Wang Q."/>
            <person name="Wei S."/>
            <person name="Zheng Y."/>
            <person name="Lin W."/>
            <person name="Duan Y."/>
            <person name="Cao H."/>
            <person name="Xiong S."/>
            <person name="Wang X."/>
            <person name="Wei L."/>
            <person name="Li C."/>
            <person name="Ma Q."/>
            <person name="Ju M."/>
            <person name="Zhao R."/>
            <person name="Li G."/>
            <person name="Mu C."/>
            <person name="Tian Q."/>
            <person name="Mei H."/>
            <person name="Zhang T."/>
            <person name="Gao T."/>
            <person name="Zhang H."/>
        </authorList>
    </citation>
    <scope>NUCLEOTIDE SEQUENCE</scope>
    <source>
        <strain evidence="3">G02</strain>
    </source>
</reference>
<dbReference type="EMBL" id="JACGWJ010000027">
    <property type="protein sequence ID" value="KAL0308352.1"/>
    <property type="molecule type" value="Genomic_DNA"/>
</dbReference>
<protein>
    <submittedName>
        <fullName evidence="3">Pentatricopeptide repeat-containing protein, mitochondrial</fullName>
    </submittedName>
</protein>
<evidence type="ECO:0000256" key="1">
    <source>
        <dbReference type="ARBA" id="ARBA00022737"/>
    </source>
</evidence>
<accession>A0AAW2KPB0</accession>
<evidence type="ECO:0000256" key="2">
    <source>
        <dbReference type="PROSITE-ProRule" id="PRU00708"/>
    </source>
</evidence>
<proteinExistence type="predicted"/>
<name>A0AAW2KPB0_SESRA</name>